<dbReference type="AlphaFoldDB" id="A0A553PA88"/>
<protein>
    <recommendedName>
        <fullName evidence="9">FUN14 domain-containing protein 1</fullName>
    </recommendedName>
</protein>
<organism evidence="6 8">
    <name type="scientific">Tigriopus californicus</name>
    <name type="common">Marine copepod</name>
    <dbReference type="NCBI Taxonomy" id="6832"/>
    <lineage>
        <taxon>Eukaryota</taxon>
        <taxon>Metazoa</taxon>
        <taxon>Ecdysozoa</taxon>
        <taxon>Arthropoda</taxon>
        <taxon>Crustacea</taxon>
        <taxon>Multicrustacea</taxon>
        <taxon>Hexanauplia</taxon>
        <taxon>Copepoda</taxon>
        <taxon>Harpacticoida</taxon>
        <taxon>Harpacticidae</taxon>
        <taxon>Tigriopus</taxon>
    </lineage>
</organism>
<dbReference type="OrthoDB" id="163794at2759"/>
<reference evidence="6 8" key="1">
    <citation type="journal article" date="2018" name="Nat. Ecol. Evol.">
        <title>Genomic signatures of mitonuclear coevolution across populations of Tigriopus californicus.</title>
        <authorList>
            <person name="Barreto F.S."/>
            <person name="Watson E.T."/>
            <person name="Lima T.G."/>
            <person name="Willett C.S."/>
            <person name="Edmands S."/>
            <person name="Li W."/>
            <person name="Burton R.S."/>
        </authorList>
    </citation>
    <scope>NUCLEOTIDE SEQUENCE [LARGE SCALE GENOMIC DNA]</scope>
    <source>
        <strain evidence="6 8">San Diego</strain>
    </source>
</reference>
<sequence>MVKDLAKRPASQQIAVSATGGWITGYLTMKVGKMAATVFGGSLILLQIASHKGYIKIDWNRMGSESRSISDRVRQNLRFQSRSGFERFCDFASENAPIAGGFTGGFFLGIASS</sequence>
<evidence type="ECO:0000256" key="4">
    <source>
        <dbReference type="ARBA" id="ARBA00022989"/>
    </source>
</evidence>
<comment type="similarity">
    <text evidence="2">Belongs to the FUN14 family.</text>
</comment>
<reference evidence="6" key="2">
    <citation type="submission" date="2019-05" db="EMBL/GenBank/DDBJ databases">
        <authorList>
            <person name="Barreto F.S."/>
            <person name="Watson E.T."/>
            <person name="Lima T.G."/>
            <person name="Willett C.S."/>
            <person name="Edmands S."/>
            <person name="Li W."/>
            <person name="Burton R.S."/>
        </authorList>
    </citation>
    <scope>NUCLEOTIDE SEQUENCE</scope>
    <source>
        <strain evidence="6">San Diego</strain>
    </source>
</reference>
<evidence type="ECO:0008006" key="9">
    <source>
        <dbReference type="Google" id="ProtNLM"/>
    </source>
</evidence>
<dbReference type="GO" id="GO:0000422">
    <property type="term" value="P:autophagy of mitochondrion"/>
    <property type="evidence" value="ECO:0007669"/>
    <property type="project" value="TreeGrafter"/>
</dbReference>
<keyword evidence="4" id="KW-1133">Transmembrane helix</keyword>
<dbReference type="Proteomes" id="UP000318571">
    <property type="component" value="Chromosome 2"/>
</dbReference>
<evidence type="ECO:0000256" key="2">
    <source>
        <dbReference type="ARBA" id="ARBA00009160"/>
    </source>
</evidence>
<proteinExistence type="inferred from homology"/>
<dbReference type="EMBL" id="VCGU01000005">
    <property type="protein sequence ID" value="TRY75513.1"/>
    <property type="molecule type" value="Genomic_DNA"/>
</dbReference>
<dbReference type="PANTHER" id="PTHR21346">
    <property type="entry name" value="FUN14 DOMAIN CONTAINING"/>
    <property type="match status" value="1"/>
</dbReference>
<dbReference type="GO" id="GO:0005741">
    <property type="term" value="C:mitochondrial outer membrane"/>
    <property type="evidence" value="ECO:0007669"/>
    <property type="project" value="UniProtKB-SubCell"/>
</dbReference>
<evidence type="ECO:0000256" key="3">
    <source>
        <dbReference type="ARBA" id="ARBA00022692"/>
    </source>
</evidence>
<dbReference type="InterPro" id="IPR007014">
    <property type="entry name" value="FUN14"/>
</dbReference>
<dbReference type="Pfam" id="PF04930">
    <property type="entry name" value="FUN14"/>
    <property type="match status" value="1"/>
</dbReference>
<dbReference type="EMBL" id="VCGU01000005">
    <property type="protein sequence ID" value="TRY74593.1"/>
    <property type="molecule type" value="Genomic_DNA"/>
</dbReference>
<dbReference type="OMA" id="AAPSFKM"/>
<dbReference type="STRING" id="6832.A0A553PA88"/>
<comment type="caution">
    <text evidence="6">The sequence shown here is derived from an EMBL/GenBank/DDBJ whole genome shotgun (WGS) entry which is preliminary data.</text>
</comment>
<evidence type="ECO:0000313" key="6">
    <source>
        <dbReference type="EMBL" id="TRY74593.1"/>
    </source>
</evidence>
<evidence type="ECO:0000313" key="7">
    <source>
        <dbReference type="EMBL" id="TRY75513.1"/>
    </source>
</evidence>
<keyword evidence="5" id="KW-0472">Membrane</keyword>
<evidence type="ECO:0000256" key="1">
    <source>
        <dbReference type="ARBA" id="ARBA00004374"/>
    </source>
</evidence>
<evidence type="ECO:0000256" key="5">
    <source>
        <dbReference type="ARBA" id="ARBA00023136"/>
    </source>
</evidence>
<dbReference type="PANTHER" id="PTHR21346:SF0">
    <property type="entry name" value="RE45833P"/>
    <property type="match status" value="1"/>
</dbReference>
<gene>
    <name evidence="6" type="ORF">TCAL_13268</name>
    <name evidence="7" type="ORF">TCAL_17445</name>
</gene>
<accession>A0A553PA88</accession>
<keyword evidence="3" id="KW-0812">Transmembrane</keyword>
<evidence type="ECO:0000313" key="8">
    <source>
        <dbReference type="Proteomes" id="UP000318571"/>
    </source>
</evidence>
<keyword evidence="8" id="KW-1185">Reference proteome</keyword>
<comment type="subcellular location">
    <subcellularLocation>
        <location evidence="1">Mitochondrion outer membrane</location>
        <topology evidence="1">Multi-pass membrane protein</topology>
    </subcellularLocation>
</comment>
<name>A0A553PA88_TIGCA</name>